<dbReference type="RefSeq" id="WP_260046331.1">
    <property type="nucleotide sequence ID" value="NZ_JANZXA010000007.1"/>
</dbReference>
<name>A0ABT2I6U8_9SPHN</name>
<protein>
    <submittedName>
        <fullName evidence="2">Glycosyl hydrolase</fullName>
    </submittedName>
</protein>
<comment type="caution">
    <text evidence="2">The sequence shown here is derived from an EMBL/GenBank/DDBJ whole genome shotgun (WGS) entry which is preliminary data.</text>
</comment>
<keyword evidence="2" id="KW-0378">Hydrolase</keyword>
<proteinExistence type="predicted"/>
<accession>A0ABT2I6U8</accession>
<dbReference type="PANTHER" id="PTHR12631">
    <property type="entry name" value="ALPHA-L-IDURONIDASE"/>
    <property type="match status" value="1"/>
</dbReference>
<evidence type="ECO:0000313" key="2">
    <source>
        <dbReference type="EMBL" id="MCT2400287.1"/>
    </source>
</evidence>
<dbReference type="InterPro" id="IPR017853">
    <property type="entry name" value="GH"/>
</dbReference>
<sequence length="343" mass="39148">MDLEPAPNEWDFKRADYYVKYARQHNADIIFTLGQTPSWAAKYPHAACTYGSGCSQPSDLRLWRAYVRKLVERYGAQVRYWELWNEPDYSGFWRGSPEMLADMAKIASEEIHARNLNSVLIGPAITPRGINFLDRFLSHPQSKYLQYISFHYYINENKISDLLPILDNVRSVIRGHEIGDIPIWITEFGINCPQRPASCAKSTKEEQTAELNILKAIFLSAAKGVKNMSFYNWERRLPQAPISLSEPNYLSLSPVGQEYAKVVNLLSGSVISKSYIEKGVYFILLRKNKKNFVVMWPEFGDAIVKLPTNWRFRSLEAIPYGDLGDLKNGTLKVPNSAIVVGLL</sequence>
<organism evidence="2 3">
    <name type="scientific">Novosphingobium mangrovi</name>
    <name type="common">ex Huang et al. 2023</name>
    <dbReference type="NCBI Taxonomy" id="2976432"/>
    <lineage>
        <taxon>Bacteria</taxon>
        <taxon>Pseudomonadati</taxon>
        <taxon>Pseudomonadota</taxon>
        <taxon>Alphaproteobacteria</taxon>
        <taxon>Sphingomonadales</taxon>
        <taxon>Sphingomonadaceae</taxon>
        <taxon>Novosphingobium</taxon>
    </lineage>
</organism>
<dbReference type="SUPFAM" id="SSF51445">
    <property type="entry name" value="(Trans)glycosidases"/>
    <property type="match status" value="1"/>
</dbReference>
<dbReference type="Pfam" id="PF11790">
    <property type="entry name" value="Glyco_hydro_cc"/>
    <property type="match status" value="1"/>
</dbReference>
<dbReference type="EMBL" id="JANZXA010000007">
    <property type="protein sequence ID" value="MCT2400287.1"/>
    <property type="molecule type" value="Genomic_DNA"/>
</dbReference>
<feature type="domain" description="Asl1-like glycosyl hydrolase catalytic" evidence="1">
    <location>
        <begin position="80"/>
        <end position="232"/>
    </location>
</feature>
<keyword evidence="3" id="KW-1185">Reference proteome</keyword>
<dbReference type="Gene3D" id="3.20.20.80">
    <property type="entry name" value="Glycosidases"/>
    <property type="match status" value="1"/>
</dbReference>
<dbReference type="Proteomes" id="UP001165583">
    <property type="component" value="Unassembled WGS sequence"/>
</dbReference>
<dbReference type="InterPro" id="IPR051923">
    <property type="entry name" value="Glycosyl_Hydrolase_39"/>
</dbReference>
<gene>
    <name evidence="2" type="ORF">NZK81_12045</name>
</gene>
<dbReference type="InterPro" id="IPR024655">
    <property type="entry name" value="Asl1_glyco_hydro_catalytic"/>
</dbReference>
<reference evidence="2" key="1">
    <citation type="submission" date="2022-09" db="EMBL/GenBank/DDBJ databases">
        <title>Novosphingobium sp. Nov., a polycyclic aromatic hydrocarbon-degrading bacterium isolated form mangrove sediments in HongKong.</title>
        <authorList>
            <person name="Hu Z."/>
        </authorList>
    </citation>
    <scope>NUCLEOTIDE SEQUENCE</scope>
    <source>
        <strain evidence="2">HK4-1</strain>
    </source>
</reference>
<evidence type="ECO:0000259" key="1">
    <source>
        <dbReference type="Pfam" id="PF11790"/>
    </source>
</evidence>
<dbReference type="GO" id="GO:0016787">
    <property type="term" value="F:hydrolase activity"/>
    <property type="evidence" value="ECO:0007669"/>
    <property type="project" value="UniProtKB-KW"/>
</dbReference>
<dbReference type="PANTHER" id="PTHR12631:SF10">
    <property type="entry name" value="BETA-XYLOSIDASE-LIKE PROTEIN-RELATED"/>
    <property type="match status" value="1"/>
</dbReference>
<evidence type="ECO:0000313" key="3">
    <source>
        <dbReference type="Proteomes" id="UP001165583"/>
    </source>
</evidence>